<evidence type="ECO:0000313" key="1">
    <source>
        <dbReference type="EMBL" id="MBM7691043.1"/>
    </source>
</evidence>
<name>A0ABS2QET5_9BACI</name>
<evidence type="ECO:0000313" key="2">
    <source>
        <dbReference type="Proteomes" id="UP000823486"/>
    </source>
</evidence>
<keyword evidence="2" id="KW-1185">Reference proteome</keyword>
<proteinExistence type="predicted"/>
<protein>
    <recommendedName>
        <fullName evidence="3">YppF-like protein</fullName>
    </recommendedName>
</protein>
<reference evidence="1 2" key="1">
    <citation type="submission" date="2021-01" db="EMBL/GenBank/DDBJ databases">
        <title>Genomic Encyclopedia of Type Strains, Phase IV (KMG-IV): sequencing the most valuable type-strain genomes for metagenomic binning, comparative biology and taxonomic classification.</title>
        <authorList>
            <person name="Goeker M."/>
        </authorList>
    </citation>
    <scope>NUCLEOTIDE SEQUENCE [LARGE SCALE GENOMIC DNA]</scope>
    <source>
        <strain evidence="1 2">DSM 105482</strain>
    </source>
</reference>
<dbReference type="Pfam" id="PF14178">
    <property type="entry name" value="YppF"/>
    <property type="match status" value="1"/>
</dbReference>
<dbReference type="EMBL" id="JAFBFI010000002">
    <property type="protein sequence ID" value="MBM7691043.1"/>
    <property type="molecule type" value="Genomic_DNA"/>
</dbReference>
<gene>
    <name evidence="1" type="ORF">JOC77_000448</name>
</gene>
<sequence length="58" mass="6971">MLLLNALIFQFKYVKSRKPVHVNELLDYIQNQYIIGKISIWEYKLIFCELDKRGAKKP</sequence>
<organism evidence="1 2">
    <name type="scientific">Peribacillus deserti</name>
    <dbReference type="NCBI Taxonomy" id="673318"/>
    <lineage>
        <taxon>Bacteria</taxon>
        <taxon>Bacillati</taxon>
        <taxon>Bacillota</taxon>
        <taxon>Bacilli</taxon>
        <taxon>Bacillales</taxon>
        <taxon>Bacillaceae</taxon>
        <taxon>Peribacillus</taxon>
    </lineage>
</organism>
<dbReference type="Proteomes" id="UP000823486">
    <property type="component" value="Unassembled WGS sequence"/>
</dbReference>
<evidence type="ECO:0008006" key="3">
    <source>
        <dbReference type="Google" id="ProtNLM"/>
    </source>
</evidence>
<dbReference type="InterPro" id="IPR025553">
    <property type="entry name" value="YppF"/>
</dbReference>
<accession>A0ABS2QET5</accession>
<comment type="caution">
    <text evidence="1">The sequence shown here is derived from an EMBL/GenBank/DDBJ whole genome shotgun (WGS) entry which is preliminary data.</text>
</comment>
<dbReference type="RefSeq" id="WP_204537956.1">
    <property type="nucleotide sequence ID" value="NZ_JAFBFI010000002.1"/>
</dbReference>